<dbReference type="CDD" id="cd14014">
    <property type="entry name" value="STKc_PknB_like"/>
    <property type="match status" value="1"/>
</dbReference>
<dbReference type="Pfam" id="PF13672">
    <property type="entry name" value="PP2C_2"/>
    <property type="match status" value="1"/>
</dbReference>
<evidence type="ECO:0000256" key="5">
    <source>
        <dbReference type="SAM" id="Phobius"/>
    </source>
</evidence>
<dbReference type="SUPFAM" id="SSF56112">
    <property type="entry name" value="Protein kinase-like (PK-like)"/>
    <property type="match status" value="1"/>
</dbReference>
<dbReference type="SUPFAM" id="SSF81606">
    <property type="entry name" value="PP2C-like"/>
    <property type="match status" value="1"/>
</dbReference>
<proteinExistence type="predicted"/>
<protein>
    <submittedName>
        <fullName evidence="8">Serine/threonine-protein kinase PrkC</fullName>
        <ecNumber evidence="8">2.7.11.1</ecNumber>
    </submittedName>
</protein>
<dbReference type="GO" id="GO:0004674">
    <property type="term" value="F:protein serine/threonine kinase activity"/>
    <property type="evidence" value="ECO:0007669"/>
    <property type="project" value="UniProtKB-EC"/>
</dbReference>
<feature type="transmembrane region" description="Helical" evidence="5">
    <location>
        <begin position="552"/>
        <end position="573"/>
    </location>
</feature>
<reference evidence="8 9" key="1">
    <citation type="submission" date="2020-04" db="EMBL/GenBank/DDBJ databases">
        <title>Complete genome of a Psychrophilic, Marine, Gas Vacuolate Bacterium Polaromonas vacuolata KCTC 22033T.</title>
        <authorList>
            <person name="Hwang K."/>
            <person name="Kim K.M."/>
        </authorList>
    </citation>
    <scope>NUCLEOTIDE SEQUENCE [LARGE SCALE GENOMIC DNA]</scope>
    <source>
        <strain evidence="8 9">KCTC 22033</strain>
    </source>
</reference>
<keyword evidence="5" id="KW-0472">Membrane</keyword>
<name>A0A6H2H6Y6_9BURK</name>
<gene>
    <name evidence="8" type="primary">prkC</name>
    <name evidence="8" type="ORF">HC248_00907</name>
</gene>
<dbReference type="SMART" id="SM00331">
    <property type="entry name" value="PP2C_SIG"/>
    <property type="match status" value="1"/>
</dbReference>
<dbReference type="CDD" id="cd00143">
    <property type="entry name" value="PP2Cc"/>
    <property type="match status" value="1"/>
</dbReference>
<evidence type="ECO:0000256" key="4">
    <source>
        <dbReference type="ARBA" id="ARBA00022840"/>
    </source>
</evidence>
<dbReference type="InterPro" id="IPR008266">
    <property type="entry name" value="Tyr_kinase_AS"/>
</dbReference>
<dbReference type="InterPro" id="IPR011009">
    <property type="entry name" value="Kinase-like_dom_sf"/>
</dbReference>
<evidence type="ECO:0000256" key="3">
    <source>
        <dbReference type="ARBA" id="ARBA00022777"/>
    </source>
</evidence>
<keyword evidence="4" id="KW-0067">ATP-binding</keyword>
<evidence type="ECO:0000256" key="1">
    <source>
        <dbReference type="ARBA" id="ARBA00022679"/>
    </source>
</evidence>
<keyword evidence="2" id="KW-0547">Nucleotide-binding</keyword>
<dbReference type="PROSITE" id="PS00109">
    <property type="entry name" value="PROTEIN_KINASE_TYR"/>
    <property type="match status" value="1"/>
</dbReference>
<dbReference type="EC" id="2.7.11.1" evidence="8"/>
<dbReference type="GO" id="GO:0005524">
    <property type="term" value="F:ATP binding"/>
    <property type="evidence" value="ECO:0007669"/>
    <property type="project" value="UniProtKB-KW"/>
</dbReference>
<dbReference type="InterPro" id="IPR036457">
    <property type="entry name" value="PPM-type-like_dom_sf"/>
</dbReference>
<dbReference type="AlphaFoldDB" id="A0A6H2H6Y6"/>
<evidence type="ECO:0000313" key="9">
    <source>
        <dbReference type="Proteomes" id="UP000502041"/>
    </source>
</evidence>
<dbReference type="InterPro" id="IPR001932">
    <property type="entry name" value="PPM-type_phosphatase-like_dom"/>
</dbReference>
<sequence>MQISVGQYSDKGRKAVNQDFCDFRIPDEPQLSAKGIVVALADGISSSQVSQIASKAAVTGFIEDYYCTSDAWSVKTSAERVLVATNAWLSGQTRQSPYRFDKDRGYVCTFSALVLKSTTAHLLHVGDSRIYRLSGQSLEQLTSDHRIWLSSEQSYLSRALGADSQLEVDYKALPLALGDVFLLATDGVFEFAEPEFLVTTLHNGLAQAHGLDAAAKLIVEHALARGSTDNLTAQIVFIKALPAPSAGEMPERLRQLLLPPLLSARTEFDGYSIVREIHSSSRSHVYLALDNASQTTVALKTPGVDMHLDAAHLERFLLEEWVARRLNSPYILKPMPPERERHYVYVVNEFIQGQTLAQWMIDHPKPSLDTVRALVVQISKGLQAFHRLEMLHQDLRPENILIDHTGTVKIIDFGATRVAGLAETAALGTLEHILGTPQYTAPEYFLGEPGSSRSDLFSLGVLTYQMLTGELPFGAEVAKTRTVLAQRNLRYNCALADDREVPSWIDAVLRKAVNPNPEKRYQELSEFVFDLHQPNAEFVNSRRAPFLERNPLLFWKLLSLSLALACLALIAGYSRA</sequence>
<keyword evidence="5" id="KW-1133">Transmembrane helix</keyword>
<feature type="domain" description="Protein kinase" evidence="6">
    <location>
        <begin position="271"/>
        <end position="547"/>
    </location>
</feature>
<dbReference type="SMART" id="SM00332">
    <property type="entry name" value="PP2Cc"/>
    <property type="match status" value="1"/>
</dbReference>
<organism evidence="8 9">
    <name type="scientific">Polaromonas vacuolata</name>
    <dbReference type="NCBI Taxonomy" id="37448"/>
    <lineage>
        <taxon>Bacteria</taxon>
        <taxon>Pseudomonadati</taxon>
        <taxon>Pseudomonadota</taxon>
        <taxon>Betaproteobacteria</taxon>
        <taxon>Burkholderiales</taxon>
        <taxon>Comamonadaceae</taxon>
        <taxon>Polaromonas</taxon>
    </lineage>
</organism>
<dbReference type="PROSITE" id="PS51746">
    <property type="entry name" value="PPM_2"/>
    <property type="match status" value="1"/>
</dbReference>
<dbReference type="InterPro" id="IPR000719">
    <property type="entry name" value="Prot_kinase_dom"/>
</dbReference>
<feature type="domain" description="PPM-type phosphatase" evidence="7">
    <location>
        <begin position="4"/>
        <end position="238"/>
    </location>
</feature>
<keyword evidence="5" id="KW-0812">Transmembrane</keyword>
<evidence type="ECO:0000313" key="8">
    <source>
        <dbReference type="EMBL" id="QJC55625.1"/>
    </source>
</evidence>
<dbReference type="Pfam" id="PF00069">
    <property type="entry name" value="Pkinase"/>
    <property type="match status" value="1"/>
</dbReference>
<accession>A0A6H2H6Y6</accession>
<keyword evidence="9" id="KW-1185">Reference proteome</keyword>
<evidence type="ECO:0000256" key="2">
    <source>
        <dbReference type="ARBA" id="ARBA00022741"/>
    </source>
</evidence>
<dbReference type="PANTHER" id="PTHR43289">
    <property type="entry name" value="MITOGEN-ACTIVATED PROTEIN KINASE KINASE KINASE 20-RELATED"/>
    <property type="match status" value="1"/>
</dbReference>
<dbReference type="RefSeq" id="WP_168921463.1">
    <property type="nucleotide sequence ID" value="NZ_CP051461.1"/>
</dbReference>
<dbReference type="EMBL" id="CP051461">
    <property type="protein sequence ID" value="QJC55625.1"/>
    <property type="molecule type" value="Genomic_DNA"/>
</dbReference>
<evidence type="ECO:0000259" key="6">
    <source>
        <dbReference type="PROSITE" id="PS50011"/>
    </source>
</evidence>
<evidence type="ECO:0000259" key="7">
    <source>
        <dbReference type="PROSITE" id="PS51746"/>
    </source>
</evidence>
<keyword evidence="1 8" id="KW-0808">Transferase</keyword>
<dbReference type="Gene3D" id="3.60.40.10">
    <property type="entry name" value="PPM-type phosphatase domain"/>
    <property type="match status" value="1"/>
</dbReference>
<dbReference type="Gene3D" id="3.30.200.20">
    <property type="entry name" value="Phosphorylase Kinase, domain 1"/>
    <property type="match status" value="1"/>
</dbReference>
<dbReference type="PROSITE" id="PS50011">
    <property type="entry name" value="PROTEIN_KINASE_DOM"/>
    <property type="match status" value="1"/>
</dbReference>
<keyword evidence="3 8" id="KW-0418">Kinase</keyword>
<dbReference type="KEGG" id="pvac:HC248_00907"/>
<dbReference type="Proteomes" id="UP000502041">
    <property type="component" value="Chromosome"/>
</dbReference>
<dbReference type="PANTHER" id="PTHR43289:SF6">
    <property type="entry name" value="SERINE_THREONINE-PROTEIN KINASE NEKL-3"/>
    <property type="match status" value="1"/>
</dbReference>
<dbReference type="Gene3D" id="1.10.510.10">
    <property type="entry name" value="Transferase(Phosphotransferase) domain 1"/>
    <property type="match status" value="1"/>
</dbReference>